<feature type="binding site" description="in other chain" evidence="8">
    <location>
        <position position="303"/>
    </location>
    <ligand>
        <name>IMP</name>
        <dbReference type="ChEBI" id="CHEBI:58053"/>
        <note>ligand shared between dimeric partners</note>
    </ligand>
</feature>
<feature type="binding site" evidence="8">
    <location>
        <position position="40"/>
    </location>
    <ligand>
        <name>Mg(2+)</name>
        <dbReference type="ChEBI" id="CHEBI:18420"/>
    </ligand>
</feature>
<comment type="similarity">
    <text evidence="8 10">Belongs to the adenylosuccinate synthetase family.</text>
</comment>
<evidence type="ECO:0000256" key="7">
    <source>
        <dbReference type="ARBA" id="ARBA00023134"/>
    </source>
</evidence>
<feature type="binding site" description="in other chain" evidence="8">
    <location>
        <position position="128"/>
    </location>
    <ligand>
        <name>IMP</name>
        <dbReference type="ChEBI" id="CHEBI:58053"/>
        <note>ligand shared between dimeric partners</note>
    </ligand>
</feature>
<keyword evidence="8" id="KW-0963">Cytoplasm</keyword>
<dbReference type="InterPro" id="IPR042111">
    <property type="entry name" value="Adenylosuccinate_synth_dom3"/>
</dbReference>
<dbReference type="OMA" id="FHHAKPI"/>
<dbReference type="Gene3D" id="3.40.440.10">
    <property type="entry name" value="Adenylosuccinate Synthetase, subunit A, domain 1"/>
    <property type="match status" value="1"/>
</dbReference>
<feature type="binding site" evidence="8">
    <location>
        <begin position="331"/>
        <end position="333"/>
    </location>
    <ligand>
        <name>GTP</name>
        <dbReference type="ChEBI" id="CHEBI:37565"/>
    </ligand>
</feature>
<evidence type="ECO:0000256" key="10">
    <source>
        <dbReference type="RuleBase" id="RU000520"/>
    </source>
</evidence>
<feature type="binding site" evidence="8">
    <location>
        <begin position="417"/>
        <end position="419"/>
    </location>
    <ligand>
        <name>GTP</name>
        <dbReference type="ChEBI" id="CHEBI:37565"/>
    </ligand>
</feature>
<name>A0A3G3IHW7_9ARCH</name>
<dbReference type="NCBIfam" id="NF002223">
    <property type="entry name" value="PRK01117.1"/>
    <property type="match status" value="1"/>
</dbReference>
<dbReference type="GO" id="GO:0044208">
    <property type="term" value="P:'de novo' AMP biosynthetic process"/>
    <property type="evidence" value="ECO:0007669"/>
    <property type="project" value="UniProtKB-UniRule"/>
</dbReference>
<gene>
    <name evidence="8" type="primary">purA</name>
    <name evidence="11" type="ORF">BKD89_04915</name>
</gene>
<evidence type="ECO:0000256" key="6">
    <source>
        <dbReference type="ARBA" id="ARBA00022842"/>
    </source>
</evidence>
<comment type="pathway">
    <text evidence="8 10">Purine metabolism; AMP biosynthesis via de novo pathway; AMP from IMP: step 1/2.</text>
</comment>
<comment type="function">
    <text evidence="8">Plays an important role in the de novo pathway of purine nucleotide biosynthesis. Catalyzes the first committed step in the biosynthesis of AMP from IMP.</text>
</comment>
<accession>A0A3G3IHW7</accession>
<dbReference type="PANTHER" id="PTHR11846">
    <property type="entry name" value="ADENYLOSUCCINATE SYNTHETASE"/>
    <property type="match status" value="1"/>
</dbReference>
<evidence type="ECO:0000256" key="9">
    <source>
        <dbReference type="PROSITE-ProRule" id="PRU10134"/>
    </source>
</evidence>
<feature type="binding site" description="in other chain" evidence="8">
    <location>
        <begin position="38"/>
        <end position="41"/>
    </location>
    <ligand>
        <name>IMP</name>
        <dbReference type="ChEBI" id="CHEBI:58053"/>
        <note>ligand shared between dimeric partners</note>
    </ligand>
</feature>
<feature type="active site" evidence="9">
    <location>
        <position position="139"/>
    </location>
</feature>
<dbReference type="GO" id="GO:0000287">
    <property type="term" value="F:magnesium ion binding"/>
    <property type="evidence" value="ECO:0007669"/>
    <property type="project" value="UniProtKB-UniRule"/>
</dbReference>
<dbReference type="NCBIfam" id="TIGR00184">
    <property type="entry name" value="purA"/>
    <property type="match status" value="1"/>
</dbReference>
<dbReference type="UniPathway" id="UPA00075">
    <property type="reaction ID" value="UER00335"/>
</dbReference>
<evidence type="ECO:0000256" key="4">
    <source>
        <dbReference type="ARBA" id="ARBA00022741"/>
    </source>
</evidence>
<reference evidence="11 12" key="1">
    <citation type="submission" date="2016-10" db="EMBL/GenBank/DDBJ databases">
        <title>Complete genome of the TMA-utilizing, human hosted archaeon Methanomethylophilus alvus Gen. nov, sp. nov., strain Mx-05, derived from a pure culture.</title>
        <authorList>
            <person name="Brugere J.-F."/>
            <person name="Ben Hania W."/>
            <person name="Chaudhary P.P."/>
            <person name="Gaci N."/>
            <person name="Borrel G."/>
            <person name="Cao Van Tuat L."/>
            <person name="Fardeau M.-L."/>
            <person name="Harris H.M.B."/>
            <person name="O'Toole P.W."/>
            <person name="Ollivier B."/>
        </authorList>
    </citation>
    <scope>NUCLEOTIDE SEQUENCE [LARGE SCALE GENOMIC DNA]</scope>
    <source>
        <strain evidence="11 12">Mx-05</strain>
    </source>
</reference>
<organism evidence="11 12">
    <name type="scientific">Methanomethylophilus alvi</name>
    <dbReference type="NCBI Taxonomy" id="1291540"/>
    <lineage>
        <taxon>Archaea</taxon>
        <taxon>Methanobacteriati</taxon>
        <taxon>Thermoplasmatota</taxon>
        <taxon>Thermoplasmata</taxon>
        <taxon>Methanomassiliicoccales</taxon>
        <taxon>Methanomethylophilaceae</taxon>
        <taxon>Methanomethylophilus</taxon>
    </lineage>
</organism>
<evidence type="ECO:0000256" key="8">
    <source>
        <dbReference type="HAMAP-Rule" id="MF_00011"/>
    </source>
</evidence>
<dbReference type="FunFam" id="3.90.170.10:FF:000001">
    <property type="entry name" value="Adenylosuccinate synthetase"/>
    <property type="match status" value="1"/>
</dbReference>
<feature type="binding site" evidence="8">
    <location>
        <position position="142"/>
    </location>
    <ligand>
        <name>IMP</name>
        <dbReference type="ChEBI" id="CHEBI:58053"/>
        <note>ligand shared between dimeric partners</note>
    </ligand>
</feature>
<feature type="active site" description="Proton donor" evidence="8">
    <location>
        <position position="41"/>
    </location>
</feature>
<dbReference type="Proteomes" id="UP000273278">
    <property type="component" value="Chromosome"/>
</dbReference>
<dbReference type="EMBL" id="CP017686">
    <property type="protein sequence ID" value="AYQ55144.1"/>
    <property type="molecule type" value="Genomic_DNA"/>
</dbReference>
<keyword evidence="6 8" id="KW-0460">Magnesium</keyword>
<comment type="subcellular location">
    <subcellularLocation>
        <location evidence="8">Cytoplasm</location>
    </subcellularLocation>
</comment>
<feature type="binding site" description="in other chain" evidence="8">
    <location>
        <position position="239"/>
    </location>
    <ligand>
        <name>IMP</name>
        <dbReference type="ChEBI" id="CHEBI:58053"/>
        <note>ligand shared between dimeric partners</note>
    </ligand>
</feature>
<feature type="binding site" evidence="8">
    <location>
        <position position="305"/>
    </location>
    <ligand>
        <name>GTP</name>
        <dbReference type="ChEBI" id="CHEBI:37565"/>
    </ligand>
</feature>
<dbReference type="SUPFAM" id="SSF52540">
    <property type="entry name" value="P-loop containing nucleoside triphosphate hydrolases"/>
    <property type="match status" value="1"/>
</dbReference>
<dbReference type="RefSeq" id="WP_015504885.1">
    <property type="nucleotide sequence ID" value="NZ_CAYARL010000026.1"/>
</dbReference>
<comment type="cofactor">
    <cofactor evidence="8">
        <name>Mg(2+)</name>
        <dbReference type="ChEBI" id="CHEBI:18420"/>
    </cofactor>
    <text evidence="8">Binds 1 Mg(2+) ion per subunit.</text>
</comment>
<dbReference type="EC" id="6.3.4.4" evidence="8 10"/>
<keyword evidence="7 8" id="KW-0342">GTP-binding</keyword>
<dbReference type="FunFam" id="1.10.300.10:FF:000001">
    <property type="entry name" value="Adenylosuccinate synthetase"/>
    <property type="match status" value="1"/>
</dbReference>
<evidence type="ECO:0000313" key="12">
    <source>
        <dbReference type="Proteomes" id="UP000273278"/>
    </source>
</evidence>
<dbReference type="InterPro" id="IPR018220">
    <property type="entry name" value="Adenylosuccin_syn_GTP-bd"/>
</dbReference>
<dbReference type="InterPro" id="IPR033128">
    <property type="entry name" value="Adenylosuccin_syn_Lys_AS"/>
</dbReference>
<feature type="binding site" evidence="8">
    <location>
        <begin position="40"/>
        <end position="42"/>
    </location>
    <ligand>
        <name>GTP</name>
        <dbReference type="ChEBI" id="CHEBI:37565"/>
    </ligand>
</feature>
<keyword evidence="5 8" id="KW-0658">Purine biosynthesis</keyword>
<dbReference type="InterPro" id="IPR027417">
    <property type="entry name" value="P-loop_NTPase"/>
</dbReference>
<comment type="subunit">
    <text evidence="1 8">Homodimer.</text>
</comment>
<dbReference type="PANTHER" id="PTHR11846:SF0">
    <property type="entry name" value="ADENYLOSUCCINATE SYNTHETASE"/>
    <property type="match status" value="1"/>
</dbReference>
<dbReference type="SMART" id="SM00788">
    <property type="entry name" value="Adenylsucc_synt"/>
    <property type="match status" value="1"/>
</dbReference>
<feature type="binding site" evidence="8">
    <location>
        <position position="13"/>
    </location>
    <ligand>
        <name>Mg(2+)</name>
        <dbReference type="ChEBI" id="CHEBI:18420"/>
    </ligand>
</feature>
<dbReference type="InterPro" id="IPR001114">
    <property type="entry name" value="Adenylosuccinate_synthetase"/>
</dbReference>
<dbReference type="GO" id="GO:0005525">
    <property type="term" value="F:GTP binding"/>
    <property type="evidence" value="ECO:0007669"/>
    <property type="project" value="UniProtKB-UniRule"/>
</dbReference>
<keyword evidence="4 8" id="KW-0547">Nucleotide-binding</keyword>
<dbReference type="Gene3D" id="3.90.170.10">
    <property type="entry name" value="Adenylosuccinate Synthetase, subunit A, domain 3"/>
    <property type="match status" value="1"/>
</dbReference>
<keyword evidence="3 8" id="KW-0479">Metal-binding</keyword>
<evidence type="ECO:0000256" key="3">
    <source>
        <dbReference type="ARBA" id="ARBA00022723"/>
    </source>
</evidence>
<evidence type="ECO:0000256" key="2">
    <source>
        <dbReference type="ARBA" id="ARBA00022598"/>
    </source>
</evidence>
<evidence type="ECO:0000256" key="1">
    <source>
        <dbReference type="ARBA" id="ARBA00011738"/>
    </source>
</evidence>
<dbReference type="PROSITE" id="PS01266">
    <property type="entry name" value="ADENYLOSUCCIN_SYN_1"/>
    <property type="match status" value="1"/>
</dbReference>
<dbReference type="PROSITE" id="PS00513">
    <property type="entry name" value="ADENYLOSUCCIN_SYN_2"/>
    <property type="match status" value="1"/>
</dbReference>
<dbReference type="Gene3D" id="1.10.300.10">
    <property type="entry name" value="Adenylosuccinate Synthetase, subunit A, domain 2"/>
    <property type="match status" value="1"/>
</dbReference>
<feature type="binding site" description="in other chain" evidence="8">
    <location>
        <begin position="13"/>
        <end position="16"/>
    </location>
    <ligand>
        <name>IMP</name>
        <dbReference type="ChEBI" id="CHEBI:58053"/>
        <note>ligand shared between dimeric partners</note>
    </ligand>
</feature>
<keyword evidence="2 8" id="KW-0436">Ligase</keyword>
<feature type="binding site" evidence="8">
    <location>
        <begin position="12"/>
        <end position="18"/>
    </location>
    <ligand>
        <name>GTP</name>
        <dbReference type="ChEBI" id="CHEBI:37565"/>
    </ligand>
</feature>
<dbReference type="GeneID" id="41321783"/>
<dbReference type="HAMAP" id="MF_00011">
    <property type="entry name" value="Adenylosucc_synth"/>
    <property type="match status" value="1"/>
</dbReference>
<proteinExistence type="inferred from homology"/>
<evidence type="ECO:0000256" key="5">
    <source>
        <dbReference type="ARBA" id="ARBA00022755"/>
    </source>
</evidence>
<dbReference type="Pfam" id="PF00709">
    <property type="entry name" value="Adenylsucc_synt"/>
    <property type="match status" value="1"/>
</dbReference>
<dbReference type="AlphaFoldDB" id="A0A3G3IHW7"/>
<dbReference type="InterPro" id="IPR042109">
    <property type="entry name" value="Adenylosuccinate_synth_dom1"/>
</dbReference>
<sequence>MPSLAVIGSQWGDEGKGKIIDYLDEKADLIVRFQGGNNAGHTIVVGDKVFKLHGLPSGVVRPGKLAVIGNGTVVNMEELLDEIAHVEEAGGSIDGLRISDRAALIMNYHKKLDGAEEKYRGKKPVGTTKKGIGPTYQDKIARIGFRAGDLLEEDTLKEKISMLLPYKKDLMAMMGAEECCCTPESLLEKMNGWGMKLGKYICDTSVLINESLDEGKNVLFEGAQGAMLDIDHGTYPFVTSSATMAGGICTGAGIAPNRLGGVMGVVKAYTTRVGEGPFVTELKGEEEAELQKKGGEFGVTTGRGRRCGWLDLVVVNHANMLCGFNSIAITKIDVLNDYDVLPVCTEYEIDGKRTKHFPGSIKQLERAKPIYTELKGWKGWDDTESVVKGGYDNLPKEMKDYIEFIEKELKTPVDIVSIGPDRDQTIDRRKDWWN</sequence>
<feature type="active site" description="Proton acceptor" evidence="8">
    <location>
        <position position="13"/>
    </location>
</feature>
<evidence type="ECO:0000313" key="11">
    <source>
        <dbReference type="EMBL" id="AYQ55144.1"/>
    </source>
</evidence>
<dbReference type="CDD" id="cd03108">
    <property type="entry name" value="AdSS"/>
    <property type="match status" value="1"/>
</dbReference>
<dbReference type="GO" id="GO:0046040">
    <property type="term" value="P:IMP metabolic process"/>
    <property type="evidence" value="ECO:0007669"/>
    <property type="project" value="TreeGrafter"/>
</dbReference>
<feature type="binding site" evidence="8">
    <location>
        <begin position="299"/>
        <end position="305"/>
    </location>
    <ligand>
        <name>substrate</name>
    </ligand>
</feature>
<protein>
    <recommendedName>
        <fullName evidence="8 10">Adenylosuccinate synthetase</fullName>
        <shortName evidence="8">AMPSase</shortName>
        <shortName evidence="8">AdSS</shortName>
        <ecNumber evidence="8 10">6.3.4.4</ecNumber>
    </recommendedName>
    <alternativeName>
        <fullName evidence="8">IMP--aspartate ligase</fullName>
    </alternativeName>
</protein>
<dbReference type="GO" id="GO:0004019">
    <property type="term" value="F:adenylosuccinate synthase activity"/>
    <property type="evidence" value="ECO:0007669"/>
    <property type="project" value="UniProtKB-UniRule"/>
</dbReference>
<dbReference type="InterPro" id="IPR042110">
    <property type="entry name" value="Adenylosuccinate_synth_dom2"/>
</dbReference>
<dbReference type="GO" id="GO:0005737">
    <property type="term" value="C:cytoplasm"/>
    <property type="evidence" value="ECO:0007669"/>
    <property type="project" value="UniProtKB-SubCell"/>
</dbReference>
<comment type="catalytic activity">
    <reaction evidence="8 10">
        <text>IMP + L-aspartate + GTP = N(6)-(1,2-dicarboxyethyl)-AMP + GDP + phosphate + 2 H(+)</text>
        <dbReference type="Rhea" id="RHEA:15753"/>
        <dbReference type="ChEBI" id="CHEBI:15378"/>
        <dbReference type="ChEBI" id="CHEBI:29991"/>
        <dbReference type="ChEBI" id="CHEBI:37565"/>
        <dbReference type="ChEBI" id="CHEBI:43474"/>
        <dbReference type="ChEBI" id="CHEBI:57567"/>
        <dbReference type="ChEBI" id="CHEBI:58053"/>
        <dbReference type="ChEBI" id="CHEBI:58189"/>
        <dbReference type="EC" id="6.3.4.4"/>
    </reaction>
</comment>
<feature type="binding site" description="in other chain" evidence="8">
    <location>
        <position position="224"/>
    </location>
    <ligand>
        <name>IMP</name>
        <dbReference type="ChEBI" id="CHEBI:58053"/>
        <note>ligand shared between dimeric partners</note>
    </ligand>
</feature>